<keyword evidence="9" id="KW-0121">Carboxypeptidase</keyword>
<sequence length="870" mass="97110">MRGCLTVLLALFWGTASALPIEAFQLDGVEYDDSIQTPDEFLGYGLGERPIRHDKLVEYLSGLAETSDRMQVETIGYTHEGRPILFFAVSSPENLLNLEEIREFHLAALRGEPVPEEQPAVIWINYGVHGAESAGMDASVPALYHFAAAQGEEIEEQLDDAVVLVVAILNPDGHSRRVDHVETFGGEVPVTDPAHAQHDLWTEARTNHYWFDLNRQWLLLSQPEAQAWVSKWQEWKPQVSADFHEMGSQSTFYFHPGEPKRKNPLIPDQARELTKDIAEYHREFLDSEARLYFTEQGFDNFYIGKGSTYPQVNGGLGILFEVGAARGGAVESPSGERSYADNIRTHFRTTLSTIEGTLAAKDEIEAYQREFFESAATEAQRDATKGYVISAGKDKGRMTRFLNLLSTHDIVAHRLAEPLDVNGQVYEPEDSYVVPLQQPQYLMIRGIFDRVTEFEENIFYDVSGWTLPLAFDLHHAPLKNRVSRGDAAGRYDQDLLGELWEGEEEETRRNLAESSYGYVMPWADRRAPGALYKLLDEGLLARIAREPFEVRTPEGIETFSAGTVFIPFARQEQSEEEIRTLLEEAMNEFGIDVLPVSSGAGDVATASLGGASFEPGREPSVVLPYDGGLARYDVGEVWHLLDHDLNMPVTLVHKDRLGGLDWSRYTHLLMVGGGAQLPQGTADRVGQWIREEGGTLVAMRQAAVWAQNTYLEDGQETSEDEGPEDGRTRLNYAEMGTRDAEHVVAGSIVATDIDTTHPLAFGYTDRDLPSLRNTSLTLTWPEDNPYAVVSAYKPSGSVLLTGYMSERRRGEIAETPAVIAERYGRGAVVLMADNPVFRGFFHGTERLLVNAIFFSNLIDRPSGDYTAVEE</sequence>
<comment type="similarity">
    <text evidence="2">Belongs to the peptidase M14 family.</text>
</comment>
<feature type="signal peptide" evidence="7">
    <location>
        <begin position="1"/>
        <end position="18"/>
    </location>
</feature>
<keyword evidence="10" id="KW-1185">Reference proteome</keyword>
<dbReference type="GO" id="GO:0005615">
    <property type="term" value="C:extracellular space"/>
    <property type="evidence" value="ECO:0007669"/>
    <property type="project" value="TreeGrafter"/>
</dbReference>
<evidence type="ECO:0000256" key="1">
    <source>
        <dbReference type="ARBA" id="ARBA00001947"/>
    </source>
</evidence>
<keyword evidence="6" id="KW-0482">Metalloprotease</keyword>
<dbReference type="GO" id="GO:0006508">
    <property type="term" value="P:proteolysis"/>
    <property type="evidence" value="ECO:0007669"/>
    <property type="project" value="UniProtKB-KW"/>
</dbReference>
<evidence type="ECO:0000256" key="4">
    <source>
        <dbReference type="ARBA" id="ARBA00022801"/>
    </source>
</evidence>
<evidence type="ECO:0000256" key="7">
    <source>
        <dbReference type="SAM" id="SignalP"/>
    </source>
</evidence>
<evidence type="ECO:0000313" key="10">
    <source>
        <dbReference type="Proteomes" id="UP001142610"/>
    </source>
</evidence>
<evidence type="ECO:0000256" key="6">
    <source>
        <dbReference type="ARBA" id="ARBA00023049"/>
    </source>
</evidence>
<dbReference type="Proteomes" id="UP001142610">
    <property type="component" value="Unassembled WGS sequence"/>
</dbReference>
<comment type="caution">
    <text evidence="9">The sequence shown here is derived from an EMBL/GenBank/DDBJ whole genome shotgun (WGS) entry which is preliminary data.</text>
</comment>
<evidence type="ECO:0000256" key="3">
    <source>
        <dbReference type="ARBA" id="ARBA00022670"/>
    </source>
</evidence>
<evidence type="ECO:0000256" key="5">
    <source>
        <dbReference type="ARBA" id="ARBA00022833"/>
    </source>
</evidence>
<dbReference type="EMBL" id="JANIBC010000004">
    <property type="protein sequence ID" value="MCQ8185280.1"/>
    <property type="molecule type" value="Genomic_DNA"/>
</dbReference>
<dbReference type="Gene3D" id="3.40.50.880">
    <property type="match status" value="1"/>
</dbReference>
<gene>
    <name evidence="9" type="ORF">NOG11_07730</name>
</gene>
<dbReference type="GO" id="GO:0008270">
    <property type="term" value="F:zinc ion binding"/>
    <property type="evidence" value="ECO:0007669"/>
    <property type="project" value="InterPro"/>
</dbReference>
<keyword evidence="4" id="KW-0378">Hydrolase</keyword>
<dbReference type="SUPFAM" id="SSF53187">
    <property type="entry name" value="Zn-dependent exopeptidases"/>
    <property type="match status" value="1"/>
</dbReference>
<organism evidence="9 10">
    <name type="scientific">Parvularcula maris</name>
    <dbReference type="NCBI Taxonomy" id="2965077"/>
    <lineage>
        <taxon>Bacteria</taxon>
        <taxon>Pseudomonadati</taxon>
        <taxon>Pseudomonadota</taxon>
        <taxon>Alphaproteobacteria</taxon>
        <taxon>Parvularculales</taxon>
        <taxon>Parvularculaceae</taxon>
        <taxon>Parvularcula</taxon>
    </lineage>
</organism>
<dbReference type="AlphaFoldDB" id="A0A9X2RHT8"/>
<dbReference type="GO" id="GO:0004181">
    <property type="term" value="F:metallocarboxypeptidase activity"/>
    <property type="evidence" value="ECO:0007669"/>
    <property type="project" value="InterPro"/>
</dbReference>
<accession>A0A9X2RHT8</accession>
<dbReference type="PANTHER" id="PTHR11705:SF143">
    <property type="entry name" value="SLL0236 PROTEIN"/>
    <property type="match status" value="1"/>
</dbReference>
<keyword evidence="3" id="KW-0645">Protease</keyword>
<dbReference type="Gene3D" id="3.40.630.10">
    <property type="entry name" value="Zn peptidases"/>
    <property type="match status" value="1"/>
</dbReference>
<evidence type="ECO:0000313" key="9">
    <source>
        <dbReference type="EMBL" id="MCQ8185280.1"/>
    </source>
</evidence>
<dbReference type="RefSeq" id="WP_256619151.1">
    <property type="nucleotide sequence ID" value="NZ_JANIBC010000004.1"/>
</dbReference>
<dbReference type="Pfam" id="PF00246">
    <property type="entry name" value="Peptidase_M14"/>
    <property type="match status" value="1"/>
</dbReference>
<comment type="cofactor">
    <cofactor evidence="1">
        <name>Zn(2+)</name>
        <dbReference type="ChEBI" id="CHEBI:29105"/>
    </cofactor>
</comment>
<reference evidence="9" key="1">
    <citation type="submission" date="2022-07" db="EMBL/GenBank/DDBJ databases">
        <title>Parvularcula maris sp. nov., an algicidal bacterium isolated from seawater.</title>
        <authorList>
            <person name="Li F."/>
        </authorList>
    </citation>
    <scope>NUCLEOTIDE SEQUENCE</scope>
    <source>
        <strain evidence="9">BGMRC 0090</strain>
    </source>
</reference>
<dbReference type="SUPFAM" id="SSF52317">
    <property type="entry name" value="Class I glutamine amidotransferase-like"/>
    <property type="match status" value="1"/>
</dbReference>
<feature type="chain" id="PRO_5040861037" evidence="7">
    <location>
        <begin position="19"/>
        <end position="870"/>
    </location>
</feature>
<dbReference type="InterPro" id="IPR000834">
    <property type="entry name" value="Peptidase_M14"/>
</dbReference>
<evidence type="ECO:0000259" key="8">
    <source>
        <dbReference type="Pfam" id="PF00246"/>
    </source>
</evidence>
<feature type="domain" description="Peptidase M14" evidence="8">
    <location>
        <begin position="58"/>
        <end position="233"/>
    </location>
</feature>
<name>A0A9X2RHT8_9PROT</name>
<evidence type="ECO:0000256" key="2">
    <source>
        <dbReference type="ARBA" id="ARBA00005988"/>
    </source>
</evidence>
<protein>
    <submittedName>
        <fullName evidence="9">M14 family zinc carboxypeptidase</fullName>
    </submittedName>
</protein>
<keyword evidence="5" id="KW-0862">Zinc</keyword>
<dbReference type="InterPro" id="IPR029062">
    <property type="entry name" value="Class_I_gatase-like"/>
</dbReference>
<dbReference type="PANTHER" id="PTHR11705">
    <property type="entry name" value="PROTEASE FAMILY M14 CARBOXYPEPTIDASE A,B"/>
    <property type="match status" value="1"/>
</dbReference>
<proteinExistence type="inferred from homology"/>
<keyword evidence="7" id="KW-0732">Signal</keyword>